<evidence type="ECO:0000313" key="1">
    <source>
        <dbReference type="EMBL" id="KAK3061595.1"/>
    </source>
</evidence>
<protein>
    <submittedName>
        <fullName evidence="1">Uncharacterized protein</fullName>
    </submittedName>
</protein>
<comment type="caution">
    <text evidence="1">The sequence shown here is derived from an EMBL/GenBank/DDBJ whole genome shotgun (WGS) entry which is preliminary data.</text>
</comment>
<gene>
    <name evidence="1" type="ORF">LTS18_005853</name>
</gene>
<organism evidence="1 2">
    <name type="scientific">Coniosporium uncinatum</name>
    <dbReference type="NCBI Taxonomy" id="93489"/>
    <lineage>
        <taxon>Eukaryota</taxon>
        <taxon>Fungi</taxon>
        <taxon>Dikarya</taxon>
        <taxon>Ascomycota</taxon>
        <taxon>Pezizomycotina</taxon>
        <taxon>Dothideomycetes</taxon>
        <taxon>Dothideomycetes incertae sedis</taxon>
        <taxon>Coniosporium</taxon>
    </lineage>
</organism>
<proteinExistence type="predicted"/>
<evidence type="ECO:0000313" key="2">
    <source>
        <dbReference type="Proteomes" id="UP001186974"/>
    </source>
</evidence>
<accession>A0ACC3D4N1</accession>
<reference evidence="1" key="1">
    <citation type="submission" date="2024-09" db="EMBL/GenBank/DDBJ databases">
        <title>Black Yeasts Isolated from many extreme environments.</title>
        <authorList>
            <person name="Coleine C."/>
            <person name="Stajich J.E."/>
            <person name="Selbmann L."/>
        </authorList>
    </citation>
    <scope>NUCLEOTIDE SEQUENCE</scope>
    <source>
        <strain evidence="1">CCFEE 5737</strain>
    </source>
</reference>
<dbReference type="EMBL" id="JAWDJW010007740">
    <property type="protein sequence ID" value="KAK3061595.1"/>
    <property type="molecule type" value="Genomic_DNA"/>
</dbReference>
<dbReference type="Proteomes" id="UP001186974">
    <property type="component" value="Unassembled WGS sequence"/>
</dbReference>
<keyword evidence="2" id="KW-1185">Reference proteome</keyword>
<sequence length="544" mass="57000">MHLKLLRRLLTLFTAVECHLFMGNPPSFRWGETKDIVELVVPLNGVPQGYSQQPFPCKGHHVQPNGTLAEPSVTWSAGQTVTFQLYDSTNTTGATMNQIEGAAHSGGSCQISFSYDKGRSWVVVQNYEGDCPRVRSDLKGQVMNFYDVNQDYTFTVPADFPSGDRVIVAWTWINATGNREYYMSCSCVRTEGVGPSTDITPAGPPLLVANLQADPEAAPATDMVWSKCNTPPGTSIVYSAQYDDTPTERAPTALKLQEFPTTEGTVCDTSSKELMEKLSLGRSFAAVPEFPNAMLSAPRHLLNRISNSSDAAGTQDSVITSTSTTSTTVSVSIVTTVTLDDASLAATTAEVGFETTSSDDLADPPPDQTFQRSSLLVASTGDGLVPTVLSSPEPSGGLPAKSETPSSLAVPPTVAPLPVASSLSSITSELSKPVGMPLSLSEAPSPASGPQTSTNSFATTTLRSSLSVEPAGASPTTVPSASNEGTSATAILGDFTTAAIQTQLSAQAANASSTWTSTTTLVQTFTVTTLLTTFAAPEGSCTST</sequence>
<name>A0ACC3D4N1_9PEZI</name>